<evidence type="ECO:0000313" key="3">
    <source>
        <dbReference type="Proteomes" id="UP000676456"/>
    </source>
</evidence>
<comment type="caution">
    <text evidence="2">The sequence shown here is derived from an EMBL/GenBank/DDBJ whole genome shotgun (WGS) entry which is preliminary data.</text>
</comment>
<gene>
    <name evidence="2" type="ORF">KHA91_03265</name>
</gene>
<dbReference type="RefSeq" id="WP_213096776.1">
    <property type="nucleotide sequence ID" value="NZ_JAGYPN010000001.1"/>
</dbReference>
<evidence type="ECO:0000256" key="1">
    <source>
        <dbReference type="SAM" id="Coils"/>
    </source>
</evidence>
<evidence type="ECO:0000313" key="2">
    <source>
        <dbReference type="EMBL" id="MBS4221779.1"/>
    </source>
</evidence>
<protein>
    <submittedName>
        <fullName evidence="2">Uncharacterized protein</fullName>
    </submittedName>
</protein>
<dbReference type="EMBL" id="JAGYPN010000001">
    <property type="protein sequence ID" value="MBS4221779.1"/>
    <property type="molecule type" value="Genomic_DNA"/>
</dbReference>
<organism evidence="2 3">
    <name type="scientific">Lederbergia citrea</name>
    <dbReference type="NCBI Taxonomy" id="2833581"/>
    <lineage>
        <taxon>Bacteria</taxon>
        <taxon>Bacillati</taxon>
        <taxon>Bacillota</taxon>
        <taxon>Bacilli</taxon>
        <taxon>Bacillales</taxon>
        <taxon>Bacillaceae</taxon>
        <taxon>Lederbergia</taxon>
    </lineage>
</organism>
<reference evidence="2 3" key="1">
    <citation type="submission" date="2021-05" db="EMBL/GenBank/DDBJ databases">
        <title>Novel Bacillus species.</title>
        <authorList>
            <person name="Liu G."/>
        </authorList>
    </citation>
    <scope>NUCLEOTIDE SEQUENCE [LARGE SCALE GENOMIC DNA]</scope>
    <source>
        <strain evidence="2 3">FJAT-49682</strain>
    </source>
</reference>
<proteinExistence type="predicted"/>
<feature type="coiled-coil region" evidence="1">
    <location>
        <begin position="31"/>
        <end position="79"/>
    </location>
</feature>
<sequence length="204" mass="23241">MKKDIVTGLFVFLIAITIFSVMRESDVKSVATNLQDDNDSLMKQIANFEQELVEKTTKIEELSEENQLLIEDLSASEKEVTLLKTSTEYQAFLNAINSIESYKTSKTFKEASEFISNGQGFATMDREGTCPCSFDFKGTPSLFEWIPNAVQELKEFRIEGEKILLTYTTNEDIGHNYLFVMTKAIGVFTQDKKWRIEAIQLIAK</sequence>
<dbReference type="AlphaFoldDB" id="A0A942UPP7"/>
<accession>A0A942UPP7</accession>
<dbReference type="Proteomes" id="UP000676456">
    <property type="component" value="Unassembled WGS sequence"/>
</dbReference>
<keyword evidence="3" id="KW-1185">Reference proteome</keyword>
<name>A0A942UPP7_9BACI</name>
<keyword evidence="1" id="KW-0175">Coiled coil</keyword>